<evidence type="ECO:0000256" key="3">
    <source>
        <dbReference type="ARBA" id="ARBA00022679"/>
    </source>
</evidence>
<evidence type="ECO:0000256" key="2">
    <source>
        <dbReference type="ARBA" id="ARBA00022527"/>
    </source>
</evidence>
<evidence type="ECO:0000313" key="10">
    <source>
        <dbReference type="EMBL" id="MDO3398002.1"/>
    </source>
</evidence>
<dbReference type="EC" id="2.7.11.1" evidence="1"/>
<feature type="compositionally biased region" description="Pro residues" evidence="7">
    <location>
        <begin position="1"/>
        <end position="22"/>
    </location>
</feature>
<dbReference type="SMART" id="SM00220">
    <property type="entry name" value="S_TKc"/>
    <property type="match status" value="1"/>
</dbReference>
<dbReference type="PROSITE" id="PS00108">
    <property type="entry name" value="PROTEIN_KINASE_ST"/>
    <property type="match status" value="1"/>
</dbReference>
<feature type="compositionally biased region" description="Basic and acidic residues" evidence="7">
    <location>
        <begin position="292"/>
        <end position="304"/>
    </location>
</feature>
<dbReference type="Proteomes" id="UP001168363">
    <property type="component" value="Unassembled WGS sequence"/>
</dbReference>
<dbReference type="InterPro" id="IPR000719">
    <property type="entry name" value="Prot_kinase_dom"/>
</dbReference>
<evidence type="ECO:0000313" key="11">
    <source>
        <dbReference type="Proteomes" id="UP001168363"/>
    </source>
</evidence>
<evidence type="ECO:0000256" key="7">
    <source>
        <dbReference type="SAM" id="MobiDB-lite"/>
    </source>
</evidence>
<feature type="domain" description="Protein kinase" evidence="9">
    <location>
        <begin position="30"/>
        <end position="283"/>
    </location>
</feature>
<proteinExistence type="predicted"/>
<keyword evidence="5 10" id="KW-0418">Kinase</keyword>
<evidence type="ECO:0000256" key="1">
    <source>
        <dbReference type="ARBA" id="ARBA00012513"/>
    </source>
</evidence>
<keyword evidence="8" id="KW-0812">Transmembrane</keyword>
<protein>
    <recommendedName>
        <fullName evidence="1">non-specific serine/threonine protein kinase</fullName>
        <ecNumber evidence="1">2.7.11.1</ecNumber>
    </recommendedName>
</protein>
<dbReference type="Gene3D" id="1.10.510.10">
    <property type="entry name" value="Transferase(Phosphotransferase) domain 1"/>
    <property type="match status" value="1"/>
</dbReference>
<feature type="transmembrane region" description="Helical" evidence="8">
    <location>
        <begin position="324"/>
        <end position="344"/>
    </location>
</feature>
<evidence type="ECO:0000259" key="9">
    <source>
        <dbReference type="PROSITE" id="PS50011"/>
    </source>
</evidence>
<evidence type="ECO:0000256" key="4">
    <source>
        <dbReference type="ARBA" id="ARBA00022741"/>
    </source>
</evidence>
<keyword evidence="2" id="KW-0723">Serine/threonine-protein kinase</keyword>
<keyword evidence="3 10" id="KW-0808">Transferase</keyword>
<feature type="region of interest" description="Disordered" evidence="7">
    <location>
        <begin position="1"/>
        <end position="23"/>
    </location>
</feature>
<dbReference type="PANTHER" id="PTHR43289:SF6">
    <property type="entry name" value="SERINE_THREONINE-PROTEIN KINASE NEKL-3"/>
    <property type="match status" value="1"/>
</dbReference>
<dbReference type="CDD" id="cd14014">
    <property type="entry name" value="STKc_PknB_like"/>
    <property type="match status" value="1"/>
</dbReference>
<organism evidence="10 11">
    <name type="scientific">Nocardioides cremeus</name>
    <dbReference type="NCBI Taxonomy" id="3058044"/>
    <lineage>
        <taxon>Bacteria</taxon>
        <taxon>Bacillati</taxon>
        <taxon>Actinomycetota</taxon>
        <taxon>Actinomycetes</taxon>
        <taxon>Propionibacteriales</taxon>
        <taxon>Nocardioidaceae</taxon>
        <taxon>Nocardioides</taxon>
    </lineage>
</organism>
<dbReference type="PANTHER" id="PTHR43289">
    <property type="entry name" value="MITOGEN-ACTIVATED PROTEIN KINASE KINASE KINASE 20-RELATED"/>
    <property type="match status" value="1"/>
</dbReference>
<comment type="caution">
    <text evidence="10">The sequence shown here is derived from an EMBL/GenBank/DDBJ whole genome shotgun (WGS) entry which is preliminary data.</text>
</comment>
<accession>A0ABT8TVL4</accession>
<keyword evidence="6" id="KW-0067">ATP-binding</keyword>
<keyword evidence="4" id="KW-0547">Nucleotide-binding</keyword>
<dbReference type="PROSITE" id="PS50011">
    <property type="entry name" value="PROTEIN_KINASE_DOM"/>
    <property type="match status" value="1"/>
</dbReference>
<name>A0ABT8TVL4_9ACTN</name>
<evidence type="ECO:0000256" key="8">
    <source>
        <dbReference type="SAM" id="Phobius"/>
    </source>
</evidence>
<dbReference type="GO" id="GO:0004674">
    <property type="term" value="F:protein serine/threonine kinase activity"/>
    <property type="evidence" value="ECO:0007669"/>
    <property type="project" value="UniProtKB-EC"/>
</dbReference>
<dbReference type="EMBL" id="JAULSC010000036">
    <property type="protein sequence ID" value="MDO3398002.1"/>
    <property type="molecule type" value="Genomic_DNA"/>
</dbReference>
<sequence>MSRTEPPAPPRALPRPPPPAGPPARLVGRYELADRIGLGAMGSVWRAWDHQSGRWVGAKVLDQTTAAGDAGMLLRFVREQSVRVAHPHVVAPTGWAAEDHLVVLTMDLVRGGSLDDLLAEHGPLPESYVRVLLAQLLRALAAVHEAGVVHRDVKPANLLLEPSGGARPHLRLGDFGVATLLHEPRLTRHPGAVGTDGYMAPEQRRGALPDPRQDLYAAGVVALQLLTGRTPTPQGPPALPALPASPHPQPGDLAGLLAALTSPDPAHRPPTALAALERLHRLGVPPGTPWDELTRPPHVPDRLGEPAPPRSSRPAVPLRARTTLAALCLAGASALCLVALGLLLTG</sequence>
<evidence type="ECO:0000256" key="6">
    <source>
        <dbReference type="ARBA" id="ARBA00022840"/>
    </source>
</evidence>
<dbReference type="Pfam" id="PF00069">
    <property type="entry name" value="Pkinase"/>
    <property type="match status" value="1"/>
</dbReference>
<dbReference type="SUPFAM" id="SSF56112">
    <property type="entry name" value="Protein kinase-like (PK-like)"/>
    <property type="match status" value="1"/>
</dbReference>
<evidence type="ECO:0000256" key="5">
    <source>
        <dbReference type="ARBA" id="ARBA00022777"/>
    </source>
</evidence>
<reference evidence="10" key="1">
    <citation type="submission" date="2023-06" db="EMBL/GenBank/DDBJ databases">
        <title>Genome sequence of Nocardioides sp. SOB44.</title>
        <authorList>
            <person name="Zhang G."/>
        </authorList>
    </citation>
    <scope>NUCLEOTIDE SEQUENCE</scope>
    <source>
        <strain evidence="10">SOB44</strain>
    </source>
</reference>
<dbReference type="Gene3D" id="3.30.200.20">
    <property type="entry name" value="Phosphorylase Kinase, domain 1"/>
    <property type="match status" value="1"/>
</dbReference>
<feature type="region of interest" description="Disordered" evidence="7">
    <location>
        <begin position="286"/>
        <end position="316"/>
    </location>
</feature>
<dbReference type="InterPro" id="IPR008271">
    <property type="entry name" value="Ser/Thr_kinase_AS"/>
</dbReference>
<gene>
    <name evidence="10" type="ORF">QWJ41_19925</name>
</gene>
<dbReference type="RefSeq" id="WP_302710208.1">
    <property type="nucleotide sequence ID" value="NZ_JAULSC010000036.1"/>
</dbReference>
<keyword evidence="8" id="KW-0472">Membrane</keyword>
<keyword evidence="8" id="KW-1133">Transmembrane helix</keyword>
<keyword evidence="11" id="KW-1185">Reference proteome</keyword>
<dbReference type="InterPro" id="IPR011009">
    <property type="entry name" value="Kinase-like_dom_sf"/>
</dbReference>